<dbReference type="AlphaFoldDB" id="A0A820RXK7"/>
<name>A0A820RXK7_9BILA</name>
<evidence type="ECO:0000313" key="1">
    <source>
        <dbReference type="EMBL" id="CAF4442977.1"/>
    </source>
</evidence>
<sequence>PGTTCLLKPRSELFEGYCNLTAKNWLAGGTSIANKDGMFSNDFFVWDVAFRRSVYCFDNRITVLTSNIKLLQQQKRPVITTLFQSNFSNLEKLEQTPFILNNEEEISEFPYENTIENHDLHSITD</sequence>
<dbReference type="Proteomes" id="UP000663844">
    <property type="component" value="Unassembled WGS sequence"/>
</dbReference>
<feature type="non-terminal residue" evidence="1">
    <location>
        <position position="1"/>
    </location>
</feature>
<dbReference type="InterPro" id="IPR011013">
    <property type="entry name" value="Gal_mutarotase_sf_dom"/>
</dbReference>
<dbReference type="SUPFAM" id="SSF74650">
    <property type="entry name" value="Galactose mutarotase-like"/>
    <property type="match status" value="1"/>
</dbReference>
<dbReference type="GO" id="GO:0003824">
    <property type="term" value="F:catalytic activity"/>
    <property type="evidence" value="ECO:0007669"/>
    <property type="project" value="InterPro"/>
</dbReference>
<proteinExistence type="predicted"/>
<gene>
    <name evidence="1" type="ORF">OXD698_LOCUS53931</name>
</gene>
<accession>A0A820RXK7</accession>
<dbReference type="EMBL" id="CAJOAZ010031837">
    <property type="protein sequence ID" value="CAF4442977.1"/>
    <property type="molecule type" value="Genomic_DNA"/>
</dbReference>
<dbReference type="GO" id="GO:0005975">
    <property type="term" value="P:carbohydrate metabolic process"/>
    <property type="evidence" value="ECO:0007669"/>
    <property type="project" value="InterPro"/>
</dbReference>
<dbReference type="Gene3D" id="2.70.98.10">
    <property type="match status" value="1"/>
</dbReference>
<dbReference type="InterPro" id="IPR014718">
    <property type="entry name" value="GH-type_carb-bd"/>
</dbReference>
<reference evidence="1" key="1">
    <citation type="submission" date="2021-02" db="EMBL/GenBank/DDBJ databases">
        <authorList>
            <person name="Nowell W R."/>
        </authorList>
    </citation>
    <scope>NUCLEOTIDE SEQUENCE</scope>
</reference>
<feature type="non-terminal residue" evidence="1">
    <location>
        <position position="125"/>
    </location>
</feature>
<evidence type="ECO:0000313" key="2">
    <source>
        <dbReference type="Proteomes" id="UP000663844"/>
    </source>
</evidence>
<protein>
    <submittedName>
        <fullName evidence="1">Uncharacterized protein</fullName>
    </submittedName>
</protein>
<comment type="caution">
    <text evidence="1">The sequence shown here is derived from an EMBL/GenBank/DDBJ whole genome shotgun (WGS) entry which is preliminary data.</text>
</comment>
<organism evidence="1 2">
    <name type="scientific">Adineta steineri</name>
    <dbReference type="NCBI Taxonomy" id="433720"/>
    <lineage>
        <taxon>Eukaryota</taxon>
        <taxon>Metazoa</taxon>
        <taxon>Spiralia</taxon>
        <taxon>Gnathifera</taxon>
        <taxon>Rotifera</taxon>
        <taxon>Eurotatoria</taxon>
        <taxon>Bdelloidea</taxon>
        <taxon>Adinetida</taxon>
        <taxon>Adinetidae</taxon>
        <taxon>Adineta</taxon>
    </lineage>
</organism>
<dbReference type="GO" id="GO:0030246">
    <property type="term" value="F:carbohydrate binding"/>
    <property type="evidence" value="ECO:0007669"/>
    <property type="project" value="InterPro"/>
</dbReference>